<gene>
    <name evidence="6" type="ORF">BINDI_0548</name>
</gene>
<evidence type="ECO:0000256" key="3">
    <source>
        <dbReference type="ARBA" id="ARBA00022679"/>
    </source>
</evidence>
<dbReference type="Pfam" id="PF00583">
    <property type="entry name" value="Acetyltransf_1"/>
    <property type="match status" value="1"/>
</dbReference>
<dbReference type="SUPFAM" id="SSF55729">
    <property type="entry name" value="Acyl-CoA N-acyltransferases (Nat)"/>
    <property type="match status" value="1"/>
</dbReference>
<feature type="domain" description="N-acetyltransferase" evidence="5">
    <location>
        <begin position="1"/>
        <end position="145"/>
    </location>
</feature>
<keyword evidence="2" id="KW-0963">Cytoplasm</keyword>
<dbReference type="KEGG" id="bii:BINDI_0548"/>
<dbReference type="EC" id="2.3.1.128" evidence="6"/>
<evidence type="ECO:0000313" key="6">
    <source>
        <dbReference type="EMBL" id="AIC91828.1"/>
    </source>
</evidence>
<organism evidence="6 7">
    <name type="scientific">Bifidobacterium [indicum] DSM 20214 = LMG 11587</name>
    <dbReference type="NCBI Taxonomy" id="1341694"/>
    <lineage>
        <taxon>Bacteria</taxon>
        <taxon>Bacillati</taxon>
        <taxon>Actinomycetota</taxon>
        <taxon>Actinomycetes</taxon>
        <taxon>Bifidobacteriales</taxon>
        <taxon>Bifidobacteriaceae</taxon>
        <taxon>Bifidobacterium</taxon>
    </lineage>
</organism>
<dbReference type="CDD" id="cd04301">
    <property type="entry name" value="NAT_SF"/>
    <property type="match status" value="1"/>
</dbReference>
<dbReference type="InterPro" id="IPR006464">
    <property type="entry name" value="AcTrfase_RimI/Ard1"/>
</dbReference>
<dbReference type="InterPro" id="IPR016181">
    <property type="entry name" value="Acyl_CoA_acyltransferase"/>
</dbReference>
<keyword evidence="3 6" id="KW-0808">Transferase</keyword>
<evidence type="ECO:0000256" key="1">
    <source>
        <dbReference type="ARBA" id="ARBA00005395"/>
    </source>
</evidence>
<evidence type="ECO:0000313" key="7">
    <source>
        <dbReference type="Proteomes" id="UP000028569"/>
    </source>
</evidence>
<dbReference type="PROSITE" id="PS51186">
    <property type="entry name" value="GNAT"/>
    <property type="match status" value="1"/>
</dbReference>
<dbReference type="InterPro" id="IPR000182">
    <property type="entry name" value="GNAT_dom"/>
</dbReference>
<dbReference type="Proteomes" id="UP000028569">
    <property type="component" value="Chromosome"/>
</dbReference>
<accession>A0A087VU59</accession>
<dbReference type="PANTHER" id="PTHR43420:SF44">
    <property type="entry name" value="ACETYLTRANSFERASE YPEA"/>
    <property type="match status" value="1"/>
</dbReference>
<protein>
    <submittedName>
        <fullName evidence="6">Acetyltransferase</fullName>
        <ecNumber evidence="6">2.3.1.128</ecNumber>
    </submittedName>
</protein>
<evidence type="ECO:0000259" key="5">
    <source>
        <dbReference type="PROSITE" id="PS51186"/>
    </source>
</evidence>
<comment type="similarity">
    <text evidence="1">Belongs to the acetyltransferase family. RimI subfamily.</text>
</comment>
<dbReference type="OrthoDB" id="529907at2"/>
<sequence>MLRQVEEQDLPVLARMEEEIFSKSAWSLGVLQSELNASARTYLAWDEEGDILAYGGFWFNGEDAELLTLGVALSARRRGLGRTLLAELIKQARKQGANRMFLEVRVDNDPALNLYRDMGFRRIGLRRGYYQPEGVDAYTMVKDLTKRIGPVGGDRNDPGTESETDNE</sequence>
<dbReference type="AlphaFoldDB" id="A0A087VU59"/>
<keyword evidence="7" id="KW-1185">Reference proteome</keyword>
<dbReference type="NCBIfam" id="TIGR01575">
    <property type="entry name" value="rimI"/>
    <property type="match status" value="1"/>
</dbReference>
<dbReference type="InterPro" id="IPR050680">
    <property type="entry name" value="YpeA/RimI_acetyltransf"/>
</dbReference>
<dbReference type="RefSeq" id="WP_081830769.1">
    <property type="nucleotide sequence ID" value="NZ_CP006018.1"/>
</dbReference>
<proteinExistence type="inferred from homology"/>
<dbReference type="Gene3D" id="3.40.630.30">
    <property type="match status" value="1"/>
</dbReference>
<keyword evidence="4 6" id="KW-0012">Acyltransferase</keyword>
<name>A0A087VU59_9BIFI</name>
<dbReference type="GO" id="GO:0008080">
    <property type="term" value="F:N-acetyltransferase activity"/>
    <property type="evidence" value="ECO:0007669"/>
    <property type="project" value="InterPro"/>
</dbReference>
<evidence type="ECO:0000256" key="2">
    <source>
        <dbReference type="ARBA" id="ARBA00022490"/>
    </source>
</evidence>
<evidence type="ECO:0000256" key="4">
    <source>
        <dbReference type="ARBA" id="ARBA00023315"/>
    </source>
</evidence>
<dbReference type="PANTHER" id="PTHR43420">
    <property type="entry name" value="ACETYLTRANSFERASE"/>
    <property type="match status" value="1"/>
</dbReference>
<reference evidence="6 7" key="1">
    <citation type="journal article" date="2014" name="Appl. Environ. Microbiol.">
        <title>Genomic encyclopedia of type strains of the genus Bifidobacterium.</title>
        <authorList>
            <person name="Milani C."/>
            <person name="Lugli G.A."/>
            <person name="Duranti S."/>
            <person name="Turroni F."/>
            <person name="Bottacini F."/>
            <person name="Mangifesta M."/>
            <person name="Sanchez B."/>
            <person name="Viappiani A."/>
            <person name="Mancabelli L."/>
            <person name="Taminiau B."/>
            <person name="Delcenserie V."/>
            <person name="Barrangou R."/>
            <person name="Margolles A."/>
            <person name="van Sinderen D."/>
            <person name="Ventura M."/>
        </authorList>
    </citation>
    <scope>NUCLEOTIDE SEQUENCE [LARGE SCALE GENOMIC DNA]</scope>
    <source>
        <strain evidence="6 7">LMG 11587</strain>
    </source>
</reference>
<dbReference type="EMBL" id="CP006018">
    <property type="protein sequence ID" value="AIC91828.1"/>
    <property type="molecule type" value="Genomic_DNA"/>
</dbReference>
<dbReference type="HOGENOM" id="CLU_013985_23_3_11"/>